<feature type="transmembrane region" description="Helical" evidence="8">
    <location>
        <begin position="525"/>
        <end position="547"/>
    </location>
</feature>
<dbReference type="PANTHER" id="PTHR35578:SF6">
    <property type="entry name" value="PROLINE-RICH TRANSMEMBRANE PROTEIN 4"/>
    <property type="match status" value="1"/>
</dbReference>
<feature type="transmembrane region" description="Helical" evidence="8">
    <location>
        <begin position="338"/>
        <end position="356"/>
    </location>
</feature>
<feature type="transmembrane region" description="Helical" evidence="8">
    <location>
        <begin position="480"/>
        <end position="501"/>
    </location>
</feature>
<evidence type="ECO:0000256" key="6">
    <source>
        <dbReference type="ARBA" id="ARBA00023136"/>
    </source>
</evidence>
<feature type="transmembrane region" description="Helical" evidence="8">
    <location>
        <begin position="87"/>
        <end position="108"/>
    </location>
</feature>
<protein>
    <recommendedName>
        <fullName evidence="9">Proline-rich transmembrane protein 3/4 domain-containing protein</fullName>
    </recommendedName>
</protein>
<keyword evidence="5 8" id="KW-1133">Transmembrane helix</keyword>
<accession>A0ABN8SEU0</accession>
<dbReference type="InterPro" id="IPR052836">
    <property type="entry name" value="PRRT_domain-containing"/>
</dbReference>
<feature type="transmembrane region" description="Helical" evidence="8">
    <location>
        <begin position="191"/>
        <end position="212"/>
    </location>
</feature>
<proteinExistence type="predicted"/>
<name>A0ABN8SEU0_9CNID</name>
<feature type="transmembrane region" description="Helical" evidence="8">
    <location>
        <begin position="403"/>
        <end position="427"/>
    </location>
</feature>
<feature type="domain" description="Proline-rich transmembrane protein 3/4" evidence="9">
    <location>
        <begin position="20"/>
        <end position="298"/>
    </location>
</feature>
<evidence type="ECO:0000256" key="5">
    <source>
        <dbReference type="ARBA" id="ARBA00022989"/>
    </source>
</evidence>
<evidence type="ECO:0000256" key="3">
    <source>
        <dbReference type="ARBA" id="ARBA00022692"/>
    </source>
</evidence>
<evidence type="ECO:0000256" key="2">
    <source>
        <dbReference type="ARBA" id="ARBA00022553"/>
    </source>
</evidence>
<sequence>MSPEPEPEYRRSTSLPETEPKGEKTIAEPLPEWSKAIKEWGVAWEFHQYGLGAVYALLFFLISMWLWKRIRRVLTGNQGNKVPIIVLSLLGFFCFTRSLCLCIDAYHWRKITPVAFVNVLWGIGQPCLIAAYTLVFIVMRNALTLKQHFQQWYNTRNIAIATLPYFIFALAAELTLLFVPAYKGLAFTCQLLYILFGVSLTVFYAIISVLLWRRLSISKNKWATDTARARGKRTRAILRTCIAAAFGGLSICAMQFYAMTSVYGVFSNARSVPAWPWWAFQTTFRVIEICMVAILCYAVNDRGVDAKKGEIAPSIAEPLPEWSKAIKEWGVAWEFHQYGLGAVYALLFFLISMWLWKRIRRVLTGNQGNKVPIIVLSLLGFFCFTRSLCLCIDAYHWRKITPVAFVNVLWGIGQPCLIAAYTLVFIVMRNALTLKQHFQQWYNTRNIAIATLPYFIFALAAELTLLFVPAYKGLAFTCQLLYILFGVSLTVFYAIISVLLWRRLSISKNKWATDTARARGKRTRAILRTCIAAAFGGLSICAMQFYAMTGVYGVFSDARSVPAWPWWAFQTTFRVTEICMVAILCYAVNDRGVDAKKGEIAPSSIVS</sequence>
<evidence type="ECO:0000256" key="4">
    <source>
        <dbReference type="ARBA" id="ARBA00022729"/>
    </source>
</evidence>
<gene>
    <name evidence="10" type="ORF">PEVE_00019693</name>
</gene>
<evidence type="ECO:0000256" key="7">
    <source>
        <dbReference type="SAM" id="MobiDB-lite"/>
    </source>
</evidence>
<evidence type="ECO:0000313" key="10">
    <source>
        <dbReference type="EMBL" id="CAH3189740.1"/>
    </source>
</evidence>
<dbReference type="InterPro" id="IPR059081">
    <property type="entry name" value="PRRT3-4"/>
</dbReference>
<dbReference type="Proteomes" id="UP001159427">
    <property type="component" value="Unassembled WGS sequence"/>
</dbReference>
<keyword evidence="11" id="KW-1185">Reference proteome</keyword>
<keyword evidence="3 8" id="KW-0812">Transmembrane</keyword>
<evidence type="ECO:0000313" key="11">
    <source>
        <dbReference type="Proteomes" id="UP001159427"/>
    </source>
</evidence>
<feature type="domain" description="Proline-rich transmembrane protein 3/4" evidence="9">
    <location>
        <begin position="312"/>
        <end position="587"/>
    </location>
</feature>
<evidence type="ECO:0000256" key="8">
    <source>
        <dbReference type="SAM" id="Phobius"/>
    </source>
</evidence>
<comment type="caution">
    <text evidence="10">The sequence shown here is derived from an EMBL/GenBank/DDBJ whole genome shotgun (WGS) entry which is preliminary data.</text>
</comment>
<comment type="subcellular location">
    <subcellularLocation>
        <location evidence="1">Membrane</location>
        <topology evidence="1">Multi-pass membrane protein</topology>
    </subcellularLocation>
</comment>
<feature type="transmembrane region" description="Helical" evidence="8">
    <location>
        <begin position="376"/>
        <end position="397"/>
    </location>
</feature>
<feature type="transmembrane region" description="Helical" evidence="8">
    <location>
        <begin position="447"/>
        <end position="468"/>
    </location>
</feature>
<feature type="region of interest" description="Disordered" evidence="7">
    <location>
        <begin position="1"/>
        <end position="23"/>
    </location>
</feature>
<feature type="transmembrane region" description="Helical" evidence="8">
    <location>
        <begin position="49"/>
        <end position="67"/>
    </location>
</feature>
<keyword evidence="4" id="KW-0732">Signal</keyword>
<feature type="transmembrane region" description="Helical" evidence="8">
    <location>
        <begin position="236"/>
        <end position="258"/>
    </location>
</feature>
<dbReference type="PANTHER" id="PTHR35578">
    <property type="entry name" value="PROLINE-RICH TRANSMEMBRANE PROTEIN 4-RELATED"/>
    <property type="match status" value="1"/>
</dbReference>
<organism evidence="10 11">
    <name type="scientific">Porites evermanni</name>
    <dbReference type="NCBI Taxonomy" id="104178"/>
    <lineage>
        <taxon>Eukaryota</taxon>
        <taxon>Metazoa</taxon>
        <taxon>Cnidaria</taxon>
        <taxon>Anthozoa</taxon>
        <taxon>Hexacorallia</taxon>
        <taxon>Scleractinia</taxon>
        <taxon>Fungiina</taxon>
        <taxon>Poritidae</taxon>
        <taxon>Porites</taxon>
    </lineage>
</organism>
<dbReference type="EMBL" id="CALNXI010002655">
    <property type="protein sequence ID" value="CAH3189740.1"/>
    <property type="molecule type" value="Genomic_DNA"/>
</dbReference>
<feature type="transmembrane region" description="Helical" evidence="8">
    <location>
        <begin position="158"/>
        <end position="179"/>
    </location>
</feature>
<keyword evidence="2" id="KW-0597">Phosphoprotein</keyword>
<evidence type="ECO:0000256" key="1">
    <source>
        <dbReference type="ARBA" id="ARBA00004141"/>
    </source>
</evidence>
<reference evidence="10 11" key="1">
    <citation type="submission" date="2022-05" db="EMBL/GenBank/DDBJ databases">
        <authorList>
            <consortium name="Genoscope - CEA"/>
            <person name="William W."/>
        </authorList>
    </citation>
    <scope>NUCLEOTIDE SEQUENCE [LARGE SCALE GENOMIC DNA]</scope>
</reference>
<dbReference type="Pfam" id="PF25987">
    <property type="entry name" value="PRRT3"/>
    <property type="match status" value="2"/>
</dbReference>
<feature type="transmembrane region" description="Helical" evidence="8">
    <location>
        <begin position="567"/>
        <end position="588"/>
    </location>
</feature>
<feature type="transmembrane region" description="Helical" evidence="8">
    <location>
        <begin position="114"/>
        <end position="138"/>
    </location>
</feature>
<keyword evidence="6 8" id="KW-0472">Membrane</keyword>
<evidence type="ECO:0000259" key="9">
    <source>
        <dbReference type="Pfam" id="PF25987"/>
    </source>
</evidence>